<protein>
    <submittedName>
        <fullName evidence="1">Mobile element protein</fullName>
    </submittedName>
</protein>
<dbReference type="Pfam" id="PF07592">
    <property type="entry name" value="DDE_Tnp_ISAZ013"/>
    <property type="match status" value="1"/>
</dbReference>
<name>A0A225E3V1_9BACT</name>
<evidence type="ECO:0000313" key="1">
    <source>
        <dbReference type="EMBL" id="OWK43077.1"/>
    </source>
</evidence>
<dbReference type="InterPro" id="IPR011518">
    <property type="entry name" value="Transposase_36"/>
</dbReference>
<dbReference type="Proteomes" id="UP000214646">
    <property type="component" value="Unassembled WGS sequence"/>
</dbReference>
<accession>A0A225E3V1</accession>
<dbReference type="EMBL" id="NIDE01000004">
    <property type="protein sequence ID" value="OWK43077.1"/>
    <property type="molecule type" value="Genomic_DNA"/>
</dbReference>
<proteinExistence type="predicted"/>
<reference evidence="2" key="1">
    <citation type="submission" date="2017-06" db="EMBL/GenBank/DDBJ databases">
        <title>Genome analysis of Fimbriiglobus ruber SP5, the first member of the order Planctomycetales with confirmed chitinolytic capability.</title>
        <authorList>
            <person name="Ravin N.V."/>
            <person name="Rakitin A.L."/>
            <person name="Ivanova A.A."/>
            <person name="Beletsky A.V."/>
            <person name="Kulichevskaya I.S."/>
            <person name="Mardanov A.V."/>
            <person name="Dedysh S.N."/>
        </authorList>
    </citation>
    <scope>NUCLEOTIDE SEQUENCE [LARGE SCALE GENOMIC DNA]</scope>
    <source>
        <strain evidence="2">SP5</strain>
    </source>
</reference>
<dbReference type="AlphaFoldDB" id="A0A225E3V1"/>
<gene>
    <name evidence="1" type="ORF">FRUB_02676</name>
</gene>
<organism evidence="1 2">
    <name type="scientific">Fimbriiglobus ruber</name>
    <dbReference type="NCBI Taxonomy" id="1908690"/>
    <lineage>
        <taxon>Bacteria</taxon>
        <taxon>Pseudomonadati</taxon>
        <taxon>Planctomycetota</taxon>
        <taxon>Planctomycetia</taxon>
        <taxon>Gemmatales</taxon>
        <taxon>Gemmataceae</taxon>
        <taxon>Fimbriiglobus</taxon>
    </lineage>
</organism>
<keyword evidence="2" id="KW-1185">Reference proteome</keyword>
<evidence type="ECO:0000313" key="2">
    <source>
        <dbReference type="Proteomes" id="UP000214646"/>
    </source>
</evidence>
<comment type="caution">
    <text evidence="1">The sequence shown here is derived from an EMBL/GenBank/DDBJ whole genome shotgun (WGS) entry which is preliminary data.</text>
</comment>
<sequence>MFGPKETSDFWVEGLESWWDQVKGGWGHVRRLVIYLDNGPQNAGTRTQFVKRMVALADRLGVEIRLVYYPHTTARTTRLSGAGRRWSRSGVGRS</sequence>